<dbReference type="PROSITE" id="PS51352">
    <property type="entry name" value="THIOREDOXIN_2"/>
    <property type="match status" value="1"/>
</dbReference>
<dbReference type="PROSITE" id="PS00194">
    <property type="entry name" value="THIOREDOXIN_1"/>
    <property type="match status" value="1"/>
</dbReference>
<dbReference type="Gene3D" id="3.40.30.10">
    <property type="entry name" value="Glutaredoxin"/>
    <property type="match status" value="1"/>
</dbReference>
<dbReference type="InterPro" id="IPR036249">
    <property type="entry name" value="Thioredoxin-like_sf"/>
</dbReference>
<name>A0A4Y1X2Z2_9BACT</name>
<dbReference type="InterPro" id="IPR017937">
    <property type="entry name" value="Thioredoxin_CS"/>
</dbReference>
<dbReference type="CDD" id="cd02966">
    <property type="entry name" value="TlpA_like_family"/>
    <property type="match status" value="1"/>
</dbReference>
<keyword evidence="7" id="KW-1185">Reference proteome</keyword>
<evidence type="ECO:0000256" key="2">
    <source>
        <dbReference type="ARBA" id="ARBA00022748"/>
    </source>
</evidence>
<dbReference type="AlphaFoldDB" id="A0A4Y1X2Z2"/>
<dbReference type="GO" id="GO:0016209">
    <property type="term" value="F:antioxidant activity"/>
    <property type="evidence" value="ECO:0007669"/>
    <property type="project" value="InterPro"/>
</dbReference>
<evidence type="ECO:0000256" key="1">
    <source>
        <dbReference type="ARBA" id="ARBA00004196"/>
    </source>
</evidence>
<dbReference type="Pfam" id="PF00578">
    <property type="entry name" value="AhpC-TSA"/>
    <property type="match status" value="1"/>
</dbReference>
<evidence type="ECO:0000259" key="5">
    <source>
        <dbReference type="PROSITE" id="PS51352"/>
    </source>
</evidence>
<dbReference type="GeneID" id="98673312"/>
<keyword evidence="2" id="KW-0201">Cytochrome c-type biogenesis</keyword>
<dbReference type="SUPFAM" id="SSF52833">
    <property type="entry name" value="Thioredoxin-like"/>
    <property type="match status" value="1"/>
</dbReference>
<proteinExistence type="predicted"/>
<feature type="domain" description="Thioredoxin" evidence="5">
    <location>
        <begin position="52"/>
        <end position="193"/>
    </location>
</feature>
<evidence type="ECO:0000256" key="4">
    <source>
        <dbReference type="ARBA" id="ARBA00023284"/>
    </source>
</evidence>
<keyword evidence="3" id="KW-1015">Disulfide bond</keyword>
<dbReference type="OrthoDB" id="9794348at2"/>
<keyword evidence="4" id="KW-0676">Redox-active center</keyword>
<dbReference type="GO" id="GO:0016491">
    <property type="term" value="F:oxidoreductase activity"/>
    <property type="evidence" value="ECO:0007669"/>
    <property type="project" value="InterPro"/>
</dbReference>
<dbReference type="RefSeq" id="WP_141428490.1">
    <property type="nucleotide sequence ID" value="NZ_AP019736.1"/>
</dbReference>
<dbReference type="KEGG" id="ada:A5CPEGH6_13360"/>
<evidence type="ECO:0000313" key="7">
    <source>
        <dbReference type="Proteomes" id="UP000319374"/>
    </source>
</evidence>
<dbReference type="Proteomes" id="UP000319374">
    <property type="component" value="Chromosome"/>
</dbReference>
<gene>
    <name evidence="6" type="ORF">A5CPEGH6_13360</name>
</gene>
<protein>
    <recommendedName>
        <fullName evidence="5">Thioredoxin domain-containing protein</fullName>
    </recommendedName>
</protein>
<sequence>MKTIRKKRKSDRSLWILLALIAVVLAVILLLPSCGGRAAKGGTTEEEAATLVRAGDEAPDFTVTMFDGSQVTLSELRGKVVLLNFWATWCPPCRKEMTRVGKDIIERFAGRDFVFLPVSRGEGRSAVGAFREKNGYDFPMGLDSTKAVFGLYASNYIPRNFLIDREGKVVLASVDYDDEEFDALLRAIEKTLENQTR</sequence>
<accession>A0A4Y1X2Z2</accession>
<evidence type="ECO:0000313" key="6">
    <source>
        <dbReference type="EMBL" id="BBL06698.1"/>
    </source>
</evidence>
<comment type="subcellular location">
    <subcellularLocation>
        <location evidence="1">Cell envelope</location>
    </subcellularLocation>
</comment>
<dbReference type="PANTHER" id="PTHR42852:SF6">
    <property type="entry name" value="THIOL:DISULFIDE INTERCHANGE PROTEIN DSBE"/>
    <property type="match status" value="1"/>
</dbReference>
<evidence type="ECO:0000256" key="3">
    <source>
        <dbReference type="ARBA" id="ARBA00023157"/>
    </source>
</evidence>
<dbReference type="EMBL" id="AP019736">
    <property type="protein sequence ID" value="BBL06698.1"/>
    <property type="molecule type" value="Genomic_DNA"/>
</dbReference>
<dbReference type="PANTHER" id="PTHR42852">
    <property type="entry name" value="THIOL:DISULFIDE INTERCHANGE PROTEIN DSBE"/>
    <property type="match status" value="1"/>
</dbReference>
<reference evidence="7" key="1">
    <citation type="submission" date="2019-06" db="EMBL/GenBank/DDBJ databases">
        <title>Alistipes onderdonkii subsp. vulgaris subsp. nov., Alistipes dispar sp. nov. and Alistipes communis sp. nov., isolated from human faeces, and creation of Alistipes onderdonkii subsp. onderdonkii subsp. nov.</title>
        <authorList>
            <person name="Sakamoto M."/>
            <person name="Ikeyama N."/>
            <person name="Ogata Y."/>
            <person name="Suda W."/>
            <person name="Iino T."/>
            <person name="Hattori M."/>
            <person name="Ohkuma M."/>
        </authorList>
    </citation>
    <scope>NUCLEOTIDE SEQUENCE [LARGE SCALE GENOMIC DNA]</scope>
    <source>
        <strain evidence="7">5CPEGH6</strain>
    </source>
</reference>
<dbReference type="GO" id="GO:0017004">
    <property type="term" value="P:cytochrome complex assembly"/>
    <property type="evidence" value="ECO:0007669"/>
    <property type="project" value="UniProtKB-KW"/>
</dbReference>
<dbReference type="InterPro" id="IPR000866">
    <property type="entry name" value="AhpC/TSA"/>
</dbReference>
<dbReference type="InterPro" id="IPR013766">
    <property type="entry name" value="Thioredoxin_domain"/>
</dbReference>
<dbReference type="GO" id="GO:0030313">
    <property type="term" value="C:cell envelope"/>
    <property type="evidence" value="ECO:0007669"/>
    <property type="project" value="UniProtKB-SubCell"/>
</dbReference>
<organism evidence="6 7">
    <name type="scientific">Alistipes dispar</name>
    <dbReference type="NCBI Taxonomy" id="2585119"/>
    <lineage>
        <taxon>Bacteria</taxon>
        <taxon>Pseudomonadati</taxon>
        <taxon>Bacteroidota</taxon>
        <taxon>Bacteroidia</taxon>
        <taxon>Bacteroidales</taxon>
        <taxon>Rikenellaceae</taxon>
        <taxon>Alistipes</taxon>
    </lineage>
</organism>
<dbReference type="InterPro" id="IPR050553">
    <property type="entry name" value="Thioredoxin_ResA/DsbE_sf"/>
</dbReference>